<dbReference type="PANTHER" id="PTHR36455">
    <property type="match status" value="1"/>
</dbReference>
<gene>
    <name evidence="1" type="ORF">A2519_19795</name>
</gene>
<dbReference type="EMBL" id="MFYX01000079">
    <property type="protein sequence ID" value="OGK03914.1"/>
    <property type="molecule type" value="Genomic_DNA"/>
</dbReference>
<dbReference type="Pfam" id="PF05717">
    <property type="entry name" value="TnpB_IS66"/>
    <property type="match status" value="1"/>
</dbReference>
<accession>A0A1F7FB57</accession>
<protein>
    <recommendedName>
        <fullName evidence="3">Transposase</fullName>
    </recommendedName>
</protein>
<sequence>MISLHGGMSIFLCTRPTDMRKAYNGLCGEVRSYMGQDPQSGSLFVFVNRPRNRMKILVWDRHGFWLFCRRLEAGRFQQFPTTGTSCSLGYEQMVMWLEGIDLEQVRRRKRYLGIMKDNA</sequence>
<dbReference type="Proteomes" id="UP000179243">
    <property type="component" value="Unassembled WGS sequence"/>
</dbReference>
<reference evidence="1 2" key="1">
    <citation type="journal article" date="2016" name="Nat. Commun.">
        <title>Thousands of microbial genomes shed light on interconnected biogeochemical processes in an aquifer system.</title>
        <authorList>
            <person name="Anantharaman K."/>
            <person name="Brown C.T."/>
            <person name="Hug L.A."/>
            <person name="Sharon I."/>
            <person name="Castelle C.J."/>
            <person name="Probst A.J."/>
            <person name="Thomas B.C."/>
            <person name="Singh A."/>
            <person name="Wilkins M.J."/>
            <person name="Karaoz U."/>
            <person name="Brodie E.L."/>
            <person name="Williams K.H."/>
            <person name="Hubbard S.S."/>
            <person name="Banfield J.F."/>
        </authorList>
    </citation>
    <scope>NUCLEOTIDE SEQUENCE [LARGE SCALE GENOMIC DNA]</scope>
</reference>
<comment type="caution">
    <text evidence="1">The sequence shown here is derived from an EMBL/GenBank/DDBJ whole genome shotgun (WGS) entry which is preliminary data.</text>
</comment>
<name>A0A1F7FB57_UNCRA</name>
<organism evidence="1 2">
    <name type="scientific">Candidatus Raymondbacteria bacterium RIFOXYD12_FULL_49_13</name>
    <dbReference type="NCBI Taxonomy" id="1817890"/>
    <lineage>
        <taxon>Bacteria</taxon>
        <taxon>Raymondiibacteriota</taxon>
    </lineage>
</organism>
<dbReference type="NCBIfam" id="NF033819">
    <property type="entry name" value="IS66_TnpB"/>
    <property type="match status" value="1"/>
</dbReference>
<evidence type="ECO:0000313" key="2">
    <source>
        <dbReference type="Proteomes" id="UP000179243"/>
    </source>
</evidence>
<evidence type="ECO:0008006" key="3">
    <source>
        <dbReference type="Google" id="ProtNLM"/>
    </source>
</evidence>
<evidence type="ECO:0000313" key="1">
    <source>
        <dbReference type="EMBL" id="OGK03914.1"/>
    </source>
</evidence>
<dbReference type="PANTHER" id="PTHR36455:SF1">
    <property type="entry name" value="BLR8292 PROTEIN"/>
    <property type="match status" value="1"/>
</dbReference>
<dbReference type="InterPro" id="IPR008878">
    <property type="entry name" value="Transposase_IS66_Orf2"/>
</dbReference>
<dbReference type="AlphaFoldDB" id="A0A1F7FB57"/>
<proteinExistence type="predicted"/>